<gene>
    <name evidence="1" type="ORF">BG61_22615</name>
</gene>
<proteinExistence type="predicted"/>
<organism evidence="1 2">
    <name type="scientific">Caballeronia glathei</name>
    <dbReference type="NCBI Taxonomy" id="60547"/>
    <lineage>
        <taxon>Bacteria</taxon>
        <taxon>Pseudomonadati</taxon>
        <taxon>Pseudomonadota</taxon>
        <taxon>Betaproteobacteria</taxon>
        <taxon>Burkholderiales</taxon>
        <taxon>Burkholderiaceae</taxon>
        <taxon>Caballeronia</taxon>
    </lineage>
</organism>
<evidence type="ECO:0000313" key="2">
    <source>
        <dbReference type="Proteomes" id="UP000027466"/>
    </source>
</evidence>
<sequence length="282" mass="31127">MQQRLDDGFVLKRLVTGSVVVASYHPVIGPLFWDVSRSIRFGESTHYGLTTEIDRAYRFERDAASNEAFLQRILNCNLDTGELTVRTSAEAGCRMVGGDFIALGDLAAVSPAALVDWTITTAWIEVPAPSAPYFLRRFEGSIGPFAEWTRDVVRAHRFSTSEVLLSRELDSARAYGRFVPTSRAAIESPTRKVGPIRWVNHALEADAAWSLWRLSLRFGFVDAKARRQALRHAGMAGWQFAASMSAGAISGHVAAFPDLREAFETGRALYFSVQKLLANGQG</sequence>
<accession>A0A069PJE5</accession>
<dbReference type="AlphaFoldDB" id="A0A069PJE5"/>
<dbReference type="RefSeq" id="WP_035941860.1">
    <property type="nucleotide sequence ID" value="NZ_CADFFX010000025.1"/>
</dbReference>
<dbReference type="Proteomes" id="UP000027466">
    <property type="component" value="Unassembled WGS sequence"/>
</dbReference>
<comment type="caution">
    <text evidence="1">The sequence shown here is derived from an EMBL/GenBank/DDBJ whole genome shotgun (WGS) entry which is preliminary data.</text>
</comment>
<name>A0A069PJE5_9BURK</name>
<protein>
    <submittedName>
        <fullName evidence="1">Uncharacterized protein</fullName>
    </submittedName>
</protein>
<reference evidence="1 2" key="1">
    <citation type="submission" date="2014-03" db="EMBL/GenBank/DDBJ databases">
        <title>Draft Genome Sequences of Four Burkholderia Strains.</title>
        <authorList>
            <person name="Liu X.Y."/>
            <person name="Li C.X."/>
            <person name="Xu J.H."/>
        </authorList>
    </citation>
    <scope>NUCLEOTIDE SEQUENCE [LARGE SCALE GENOMIC DNA]</scope>
    <source>
        <strain evidence="1 2">DSM 50014</strain>
    </source>
</reference>
<evidence type="ECO:0000313" key="1">
    <source>
        <dbReference type="EMBL" id="KDR40838.1"/>
    </source>
</evidence>
<dbReference type="EMBL" id="JFHC01000035">
    <property type="protein sequence ID" value="KDR40838.1"/>
    <property type="molecule type" value="Genomic_DNA"/>
</dbReference>
<keyword evidence="2" id="KW-1185">Reference proteome</keyword>